<evidence type="ECO:0000313" key="1">
    <source>
        <dbReference type="EMBL" id="CAF1651723.1"/>
    </source>
</evidence>
<dbReference type="Proteomes" id="UP000663829">
    <property type="component" value="Unassembled WGS sequence"/>
</dbReference>
<proteinExistence type="predicted"/>
<sequence length="64" mass="7517">MKIAMKTIIDKILLNTKHQIQNVDIMTDDETFIEIQMQKKSMKTIKPLLNRLKKIVNDSVQFVT</sequence>
<evidence type="ECO:0000313" key="2">
    <source>
        <dbReference type="EMBL" id="CAF4581337.1"/>
    </source>
</evidence>
<comment type="caution">
    <text evidence="1">The sequence shown here is derived from an EMBL/GenBank/DDBJ whole genome shotgun (WGS) entry which is preliminary data.</text>
</comment>
<keyword evidence="3" id="KW-1185">Reference proteome</keyword>
<reference evidence="1" key="1">
    <citation type="submission" date="2021-02" db="EMBL/GenBank/DDBJ databases">
        <authorList>
            <person name="Nowell W R."/>
        </authorList>
    </citation>
    <scope>NUCLEOTIDE SEQUENCE</scope>
</reference>
<name>A0A816EXS3_9BILA</name>
<evidence type="ECO:0000313" key="3">
    <source>
        <dbReference type="Proteomes" id="UP000663829"/>
    </source>
</evidence>
<gene>
    <name evidence="1" type="ORF">GPM918_LOCUS45549</name>
    <name evidence="2" type="ORF">SRO942_LOCUS48145</name>
</gene>
<organism evidence="1 3">
    <name type="scientific">Didymodactylos carnosus</name>
    <dbReference type="NCBI Taxonomy" id="1234261"/>
    <lineage>
        <taxon>Eukaryota</taxon>
        <taxon>Metazoa</taxon>
        <taxon>Spiralia</taxon>
        <taxon>Gnathifera</taxon>
        <taxon>Rotifera</taxon>
        <taxon>Eurotatoria</taxon>
        <taxon>Bdelloidea</taxon>
        <taxon>Philodinida</taxon>
        <taxon>Philodinidae</taxon>
        <taxon>Didymodactylos</taxon>
    </lineage>
</organism>
<dbReference type="EMBL" id="CAJOBC010122610">
    <property type="protein sequence ID" value="CAF4581337.1"/>
    <property type="molecule type" value="Genomic_DNA"/>
</dbReference>
<accession>A0A816EXS3</accession>
<feature type="non-terminal residue" evidence="1">
    <location>
        <position position="1"/>
    </location>
</feature>
<protein>
    <submittedName>
        <fullName evidence="1">Uncharacterized protein</fullName>
    </submittedName>
</protein>
<dbReference type="EMBL" id="CAJNOQ010051725">
    <property type="protein sequence ID" value="CAF1651723.1"/>
    <property type="molecule type" value="Genomic_DNA"/>
</dbReference>
<dbReference type="Proteomes" id="UP000681722">
    <property type="component" value="Unassembled WGS sequence"/>
</dbReference>
<dbReference type="AlphaFoldDB" id="A0A816EXS3"/>